<gene>
    <name evidence="1" type="ORF">BJ508DRAFT_334982</name>
</gene>
<protein>
    <submittedName>
        <fullName evidence="1">Uncharacterized protein</fullName>
    </submittedName>
</protein>
<name>A0A3N4HHG8_ASCIM</name>
<sequence length="136" mass="16363">MEATGQVEVAERTRALKSFDPLALRDFVLRNRMFLNGLYNDQILNRNATKECTVNGRTTRWAYPCDCKTGQFPRTNVGDFRLVPRGYKALKRCGADDFRPIFRFYRWNFREFWSVGRMRKEFCKRMRIRRPRADFM</sequence>
<evidence type="ECO:0000313" key="1">
    <source>
        <dbReference type="EMBL" id="RPA72496.1"/>
    </source>
</evidence>
<reference evidence="1 2" key="1">
    <citation type="journal article" date="2018" name="Nat. Ecol. Evol.">
        <title>Pezizomycetes genomes reveal the molecular basis of ectomycorrhizal truffle lifestyle.</title>
        <authorList>
            <person name="Murat C."/>
            <person name="Payen T."/>
            <person name="Noel B."/>
            <person name="Kuo A."/>
            <person name="Morin E."/>
            <person name="Chen J."/>
            <person name="Kohler A."/>
            <person name="Krizsan K."/>
            <person name="Balestrini R."/>
            <person name="Da Silva C."/>
            <person name="Montanini B."/>
            <person name="Hainaut M."/>
            <person name="Levati E."/>
            <person name="Barry K.W."/>
            <person name="Belfiori B."/>
            <person name="Cichocki N."/>
            <person name="Clum A."/>
            <person name="Dockter R.B."/>
            <person name="Fauchery L."/>
            <person name="Guy J."/>
            <person name="Iotti M."/>
            <person name="Le Tacon F."/>
            <person name="Lindquist E.A."/>
            <person name="Lipzen A."/>
            <person name="Malagnac F."/>
            <person name="Mello A."/>
            <person name="Molinier V."/>
            <person name="Miyauchi S."/>
            <person name="Poulain J."/>
            <person name="Riccioni C."/>
            <person name="Rubini A."/>
            <person name="Sitrit Y."/>
            <person name="Splivallo R."/>
            <person name="Traeger S."/>
            <person name="Wang M."/>
            <person name="Zifcakova L."/>
            <person name="Wipf D."/>
            <person name="Zambonelli A."/>
            <person name="Paolocci F."/>
            <person name="Nowrousian M."/>
            <person name="Ottonello S."/>
            <person name="Baldrian P."/>
            <person name="Spatafora J.W."/>
            <person name="Henrissat B."/>
            <person name="Nagy L.G."/>
            <person name="Aury J.M."/>
            <person name="Wincker P."/>
            <person name="Grigoriev I.V."/>
            <person name="Bonfante P."/>
            <person name="Martin F.M."/>
        </authorList>
    </citation>
    <scope>NUCLEOTIDE SEQUENCE [LARGE SCALE GENOMIC DNA]</scope>
    <source>
        <strain evidence="1 2">RN42</strain>
    </source>
</reference>
<organism evidence="1 2">
    <name type="scientific">Ascobolus immersus RN42</name>
    <dbReference type="NCBI Taxonomy" id="1160509"/>
    <lineage>
        <taxon>Eukaryota</taxon>
        <taxon>Fungi</taxon>
        <taxon>Dikarya</taxon>
        <taxon>Ascomycota</taxon>
        <taxon>Pezizomycotina</taxon>
        <taxon>Pezizomycetes</taxon>
        <taxon>Pezizales</taxon>
        <taxon>Ascobolaceae</taxon>
        <taxon>Ascobolus</taxon>
    </lineage>
</organism>
<keyword evidence="2" id="KW-1185">Reference proteome</keyword>
<accession>A0A3N4HHG8</accession>
<dbReference type="AlphaFoldDB" id="A0A3N4HHG8"/>
<dbReference type="Proteomes" id="UP000275078">
    <property type="component" value="Unassembled WGS sequence"/>
</dbReference>
<dbReference type="EMBL" id="ML119859">
    <property type="protein sequence ID" value="RPA72496.1"/>
    <property type="molecule type" value="Genomic_DNA"/>
</dbReference>
<evidence type="ECO:0000313" key="2">
    <source>
        <dbReference type="Proteomes" id="UP000275078"/>
    </source>
</evidence>
<proteinExistence type="predicted"/>